<dbReference type="PROSITE" id="PS51447">
    <property type="entry name" value="FDX_ACB"/>
    <property type="match status" value="1"/>
</dbReference>
<dbReference type="Gene3D" id="3.30.930.10">
    <property type="entry name" value="Bira Bifunctional Protein, Domain 2"/>
    <property type="match status" value="1"/>
</dbReference>
<dbReference type="PANTHER" id="PTHR10947:SF0">
    <property type="entry name" value="PHENYLALANINE--TRNA LIGASE BETA SUBUNIT"/>
    <property type="match status" value="1"/>
</dbReference>
<feature type="domain" description="B5" evidence="11">
    <location>
        <begin position="302"/>
        <end position="377"/>
    </location>
</feature>
<dbReference type="InterPro" id="IPR005146">
    <property type="entry name" value="B3/B4_tRNA-bd"/>
</dbReference>
<dbReference type="Gene3D" id="3.50.40.10">
    <property type="entry name" value="Phenylalanyl-trna Synthetase, Chain B, domain 3"/>
    <property type="match status" value="1"/>
</dbReference>
<dbReference type="EC" id="6.1.1.20" evidence="2"/>
<evidence type="ECO:0000256" key="8">
    <source>
        <dbReference type="ARBA" id="ARBA00022917"/>
    </source>
</evidence>
<dbReference type="Gene3D" id="3.30.56.10">
    <property type="match status" value="2"/>
</dbReference>
<accession>A0A2H0KDB5</accession>
<dbReference type="InterPro" id="IPR020825">
    <property type="entry name" value="Phe-tRNA_synthase-like_B3/B4"/>
</dbReference>
<evidence type="ECO:0000256" key="5">
    <source>
        <dbReference type="ARBA" id="ARBA00022741"/>
    </source>
</evidence>
<evidence type="ECO:0000256" key="4">
    <source>
        <dbReference type="ARBA" id="ARBA00022723"/>
    </source>
</evidence>
<comment type="caution">
    <text evidence="12">The sequence shown here is derived from an EMBL/GenBank/DDBJ whole genome shotgun (WGS) entry which is preliminary data.</text>
</comment>
<dbReference type="Proteomes" id="UP000229342">
    <property type="component" value="Unassembled WGS sequence"/>
</dbReference>
<dbReference type="InterPro" id="IPR005147">
    <property type="entry name" value="tRNA_synthase_B5-dom"/>
</dbReference>
<gene>
    <name evidence="12" type="ORF">COV91_04370</name>
</gene>
<keyword evidence="8" id="KW-0648">Protein biosynthesis</keyword>
<dbReference type="Pfam" id="PF03483">
    <property type="entry name" value="B3_4"/>
    <property type="match status" value="1"/>
</dbReference>
<protein>
    <recommendedName>
        <fullName evidence="2">phenylalanine--tRNA ligase</fullName>
        <ecNumber evidence="2">6.1.1.20</ecNumber>
    </recommendedName>
</protein>
<keyword evidence="9" id="KW-0030">Aminoacyl-tRNA synthetase</keyword>
<dbReference type="AlphaFoldDB" id="A0A2H0KDB5"/>
<proteinExistence type="predicted"/>
<evidence type="ECO:0000256" key="6">
    <source>
        <dbReference type="ARBA" id="ARBA00022840"/>
    </source>
</evidence>
<dbReference type="InterPro" id="IPR036690">
    <property type="entry name" value="Fdx_antiC-bd_sf"/>
</dbReference>
<dbReference type="SUPFAM" id="SSF55681">
    <property type="entry name" value="Class II aaRS and biotin synthetases"/>
    <property type="match status" value="1"/>
</dbReference>
<dbReference type="InterPro" id="IPR005121">
    <property type="entry name" value="Fdx_antiC-bd"/>
</dbReference>
<dbReference type="SMART" id="SM00873">
    <property type="entry name" value="B3_4"/>
    <property type="match status" value="1"/>
</dbReference>
<dbReference type="InterPro" id="IPR041616">
    <property type="entry name" value="PheRS_beta_core"/>
</dbReference>
<evidence type="ECO:0000256" key="9">
    <source>
        <dbReference type="ARBA" id="ARBA00023146"/>
    </source>
</evidence>
<dbReference type="InterPro" id="IPR009061">
    <property type="entry name" value="DNA-bd_dom_put_sf"/>
</dbReference>
<evidence type="ECO:0000256" key="1">
    <source>
        <dbReference type="ARBA" id="ARBA00001946"/>
    </source>
</evidence>
<evidence type="ECO:0000313" key="12">
    <source>
        <dbReference type="EMBL" id="PIQ68374.1"/>
    </source>
</evidence>
<evidence type="ECO:0000313" key="13">
    <source>
        <dbReference type="Proteomes" id="UP000229342"/>
    </source>
</evidence>
<dbReference type="Gene3D" id="3.30.70.380">
    <property type="entry name" value="Ferrodoxin-fold anticodon-binding domain"/>
    <property type="match status" value="1"/>
</dbReference>
<dbReference type="SMART" id="SM00896">
    <property type="entry name" value="FDX-ACB"/>
    <property type="match status" value="1"/>
</dbReference>
<evidence type="ECO:0000259" key="11">
    <source>
        <dbReference type="PROSITE" id="PS51483"/>
    </source>
</evidence>
<reference evidence="12 13" key="1">
    <citation type="submission" date="2017-09" db="EMBL/GenBank/DDBJ databases">
        <title>Depth-based differentiation of microbial function through sediment-hosted aquifers and enrichment of novel symbionts in the deep terrestrial subsurface.</title>
        <authorList>
            <person name="Probst A.J."/>
            <person name="Ladd B."/>
            <person name="Jarett J.K."/>
            <person name="Geller-Mcgrath D.E."/>
            <person name="Sieber C.M."/>
            <person name="Emerson J.B."/>
            <person name="Anantharaman K."/>
            <person name="Thomas B.C."/>
            <person name="Malmstrom R."/>
            <person name="Stieglmeier M."/>
            <person name="Klingl A."/>
            <person name="Woyke T."/>
            <person name="Ryan C.M."/>
            <person name="Banfield J.F."/>
        </authorList>
    </citation>
    <scope>NUCLEOTIDE SEQUENCE [LARGE SCALE GENOMIC DNA]</scope>
    <source>
        <strain evidence="12">CG11_big_fil_rev_8_21_14_0_20_46_11</strain>
    </source>
</reference>
<dbReference type="GO" id="GO:0004826">
    <property type="term" value="F:phenylalanine-tRNA ligase activity"/>
    <property type="evidence" value="ECO:0007669"/>
    <property type="project" value="UniProtKB-EC"/>
</dbReference>
<sequence>MKISYTWLQSYFEEKLPEPEKLAERITFSFAEIESIETIEHTERDGTKTTRNETEKDYVFDIKVLPDRACYALSHRGVAYEVSAITGLKKKEVEYHAPEVKKVARELIIQIKAPELCQRYMARVVENVTQKEMSWVKEHLEAMGQRSINPIVDGANIVMFDRGQPLHAFDADKVEGGIIVRMARKGEKIVTLDNREVNLDESVLVIADEKSPLAIAGIKGGKKAEVTSATKNLILESASFNASYIRKTSERLGIRTDASKRYENRYSSMFASKGMGDFSAYLFEMDKSASFGEITDWYPNPVQEKKISISPDYIAKKLGAELTLDFIEESFGRLLIKVEKKGSEWILTPPVWRADLIILEDISEEVGRILGYDKIPSTLPPVSAVAEIPKSFYYEWKIREALVGIGFSEVMTSSFCEKGSVAIEKPLAEDKKYARENLRGSFEKALKMNALNAPLFGQDEALIFEIGTIFTKDGERTALAIGVAGPKKRSAGVLEATIKEVSELFGTGVGGETKNGVYECMLNDVFEKLPEPTTWNISIPSAENQTFAPYSLYPFIVRDIALFVSSDTTQESVASVIRENAGDFVVRGPVLFDEFEKEGKKSLAFRLVFQSPERTLTDEEVNAVMKTVYDAIVQKGWEIR</sequence>
<organism evidence="12 13">
    <name type="scientific">Candidatus Taylorbacteria bacterium CG11_big_fil_rev_8_21_14_0_20_46_11</name>
    <dbReference type="NCBI Taxonomy" id="1975025"/>
    <lineage>
        <taxon>Bacteria</taxon>
        <taxon>Candidatus Tayloriibacteriota</taxon>
    </lineage>
</organism>
<dbReference type="InterPro" id="IPR045864">
    <property type="entry name" value="aa-tRNA-synth_II/BPL/LPL"/>
</dbReference>
<dbReference type="GO" id="GO:0000287">
    <property type="term" value="F:magnesium ion binding"/>
    <property type="evidence" value="ECO:0007669"/>
    <property type="project" value="InterPro"/>
</dbReference>
<evidence type="ECO:0000259" key="10">
    <source>
        <dbReference type="PROSITE" id="PS51447"/>
    </source>
</evidence>
<dbReference type="Pfam" id="PF03147">
    <property type="entry name" value="FDX-ACB"/>
    <property type="match status" value="1"/>
</dbReference>
<dbReference type="SUPFAM" id="SSF56037">
    <property type="entry name" value="PheT/TilS domain"/>
    <property type="match status" value="1"/>
</dbReference>
<keyword evidence="4" id="KW-0479">Metal-binding</keyword>
<name>A0A2H0KDB5_9BACT</name>
<comment type="cofactor">
    <cofactor evidence="1">
        <name>Mg(2+)</name>
        <dbReference type="ChEBI" id="CHEBI:18420"/>
    </cofactor>
</comment>
<keyword evidence="7" id="KW-0460">Magnesium</keyword>
<dbReference type="SUPFAM" id="SSF46955">
    <property type="entry name" value="Putative DNA-binding domain"/>
    <property type="match status" value="2"/>
</dbReference>
<dbReference type="SUPFAM" id="SSF54991">
    <property type="entry name" value="Anticodon-binding domain of PheRS"/>
    <property type="match status" value="1"/>
</dbReference>
<keyword evidence="3" id="KW-0436">Ligase</keyword>
<evidence type="ECO:0000256" key="3">
    <source>
        <dbReference type="ARBA" id="ARBA00022598"/>
    </source>
</evidence>
<dbReference type="Pfam" id="PF03484">
    <property type="entry name" value="B5"/>
    <property type="match status" value="1"/>
</dbReference>
<dbReference type="PANTHER" id="PTHR10947">
    <property type="entry name" value="PHENYLALANYL-TRNA SYNTHETASE BETA CHAIN AND LEUCINE-RICH REPEAT-CONTAINING PROTEIN 47"/>
    <property type="match status" value="1"/>
</dbReference>
<evidence type="ECO:0000256" key="7">
    <source>
        <dbReference type="ARBA" id="ARBA00022842"/>
    </source>
</evidence>
<dbReference type="GO" id="GO:0006432">
    <property type="term" value="P:phenylalanyl-tRNA aminoacylation"/>
    <property type="evidence" value="ECO:0007669"/>
    <property type="project" value="InterPro"/>
</dbReference>
<dbReference type="EMBL" id="PCVG01000057">
    <property type="protein sequence ID" value="PIQ68374.1"/>
    <property type="molecule type" value="Genomic_DNA"/>
</dbReference>
<dbReference type="GO" id="GO:0005524">
    <property type="term" value="F:ATP binding"/>
    <property type="evidence" value="ECO:0007669"/>
    <property type="project" value="UniProtKB-KW"/>
</dbReference>
<keyword evidence="5" id="KW-0547">Nucleotide-binding</keyword>
<keyword evidence="6" id="KW-0067">ATP-binding</keyword>
<evidence type="ECO:0000256" key="2">
    <source>
        <dbReference type="ARBA" id="ARBA00012814"/>
    </source>
</evidence>
<dbReference type="PROSITE" id="PS51483">
    <property type="entry name" value="B5"/>
    <property type="match status" value="1"/>
</dbReference>
<dbReference type="GO" id="GO:0009328">
    <property type="term" value="C:phenylalanine-tRNA ligase complex"/>
    <property type="evidence" value="ECO:0007669"/>
    <property type="project" value="TreeGrafter"/>
</dbReference>
<dbReference type="GO" id="GO:0003723">
    <property type="term" value="F:RNA binding"/>
    <property type="evidence" value="ECO:0007669"/>
    <property type="project" value="InterPro"/>
</dbReference>
<dbReference type="InterPro" id="IPR045060">
    <property type="entry name" value="Phe-tRNA-ligase_IIc_bsu"/>
</dbReference>
<dbReference type="Pfam" id="PF17759">
    <property type="entry name" value="tRNA_synthFbeta"/>
    <property type="match status" value="1"/>
</dbReference>
<feature type="domain" description="FDX-ACB" evidence="10">
    <location>
        <begin position="551"/>
        <end position="640"/>
    </location>
</feature>
<dbReference type="SMART" id="SM00874">
    <property type="entry name" value="B5"/>
    <property type="match status" value="1"/>
</dbReference>